<dbReference type="InterPro" id="IPR043688">
    <property type="entry name" value="SAR_endolysin-like"/>
</dbReference>
<keyword evidence="5 6" id="KW-0326">Glycosidase</keyword>
<dbReference type="GO" id="GO:0003796">
    <property type="term" value="F:lysozyme activity"/>
    <property type="evidence" value="ECO:0007669"/>
    <property type="project" value="UniProtKB-EC"/>
</dbReference>
<dbReference type="Proteomes" id="UP000071979">
    <property type="component" value="Unassembled WGS sequence"/>
</dbReference>
<accession>A0A8E1S0E4</accession>
<dbReference type="PANTHER" id="PTHR38107:SF3">
    <property type="entry name" value="LYSOZYME RRRD-RELATED"/>
    <property type="match status" value="1"/>
</dbReference>
<dbReference type="InterPro" id="IPR023346">
    <property type="entry name" value="Lysozyme-like_dom_sf"/>
</dbReference>
<name>A0A8E1S0E4_9GAMM</name>
<dbReference type="InterPro" id="IPR023347">
    <property type="entry name" value="Lysozyme_dom_sf"/>
</dbReference>
<gene>
    <name evidence="7" type="ORF">SA3R_07275</name>
</gene>
<dbReference type="InterPro" id="IPR034690">
    <property type="entry name" value="Endolysin_T4_type"/>
</dbReference>
<dbReference type="EC" id="3.2.1.17" evidence="6"/>
<evidence type="ECO:0000256" key="6">
    <source>
        <dbReference type="RuleBase" id="RU003788"/>
    </source>
</evidence>
<proteinExistence type="inferred from homology"/>
<keyword evidence="4 6" id="KW-0378">Hydrolase</keyword>
<comment type="caution">
    <text evidence="7">The sequence shown here is derived from an EMBL/GenBank/DDBJ whole genome shotgun (WGS) entry which is preliminary data.</text>
</comment>
<dbReference type="InterPro" id="IPR002196">
    <property type="entry name" value="Glyco_hydro_24"/>
</dbReference>
<dbReference type="InterPro" id="IPR051018">
    <property type="entry name" value="Bacteriophage_GH24"/>
</dbReference>
<dbReference type="EMBL" id="LDSE01000011">
    <property type="protein sequence ID" value="KTS68494.1"/>
    <property type="molecule type" value="Genomic_DNA"/>
</dbReference>
<dbReference type="SUPFAM" id="SSF53955">
    <property type="entry name" value="Lysozyme-like"/>
    <property type="match status" value="1"/>
</dbReference>
<dbReference type="GO" id="GO:0031640">
    <property type="term" value="P:killing of cells of another organism"/>
    <property type="evidence" value="ECO:0007669"/>
    <property type="project" value="UniProtKB-KW"/>
</dbReference>
<dbReference type="GO" id="GO:0042742">
    <property type="term" value="P:defense response to bacterium"/>
    <property type="evidence" value="ECO:0007669"/>
    <property type="project" value="UniProtKB-KW"/>
</dbReference>
<sequence length="170" mass="18549">MAISVVLRNRLLAAAGGGALTLAMILLGGPDGLEGRRYVPYPDVAGVLTVCDGHTGPDIVRNKTYTDRECDAVLRADLKAVQAEVDGLVRVPLSDYQRAGLYSFAYNTGTDAFSRSSLLKKLNAGDRTGACSEMRRWVFAGGRRWRGLMKRRETERALCLAESSDDLKPR</sequence>
<evidence type="ECO:0000256" key="1">
    <source>
        <dbReference type="ARBA" id="ARBA00000632"/>
    </source>
</evidence>
<dbReference type="RefSeq" id="WP_058776311.1">
    <property type="nucleotide sequence ID" value="NZ_LDSD01000011.1"/>
</dbReference>
<evidence type="ECO:0000313" key="8">
    <source>
        <dbReference type="Proteomes" id="UP000071979"/>
    </source>
</evidence>
<comment type="similarity">
    <text evidence="6">Belongs to the glycosyl hydrolase 24 family.</text>
</comment>
<dbReference type="CDD" id="cd16900">
    <property type="entry name" value="endolysin_R21-like"/>
    <property type="match status" value="1"/>
</dbReference>
<keyword evidence="2 6" id="KW-0929">Antimicrobial</keyword>
<evidence type="ECO:0000256" key="4">
    <source>
        <dbReference type="ARBA" id="ARBA00022801"/>
    </source>
</evidence>
<dbReference type="PANTHER" id="PTHR38107">
    <property type="match status" value="1"/>
</dbReference>
<dbReference type="GO" id="GO:0009253">
    <property type="term" value="P:peptidoglycan catabolic process"/>
    <property type="evidence" value="ECO:0007669"/>
    <property type="project" value="InterPro"/>
</dbReference>
<keyword evidence="3 6" id="KW-0081">Bacteriolytic enzyme</keyword>
<evidence type="ECO:0000256" key="3">
    <source>
        <dbReference type="ARBA" id="ARBA00022638"/>
    </source>
</evidence>
<dbReference type="AlphaFoldDB" id="A0A8E1S0E4"/>
<dbReference type="Pfam" id="PF00959">
    <property type="entry name" value="Phage_lysozyme"/>
    <property type="match status" value="1"/>
</dbReference>
<evidence type="ECO:0000256" key="5">
    <source>
        <dbReference type="ARBA" id="ARBA00023295"/>
    </source>
</evidence>
<protein>
    <recommendedName>
        <fullName evidence="6">Lysozyme</fullName>
        <ecNumber evidence="6">3.2.1.17</ecNumber>
    </recommendedName>
</protein>
<comment type="catalytic activity">
    <reaction evidence="1 6">
        <text>Hydrolysis of (1-&gt;4)-beta-linkages between N-acetylmuramic acid and N-acetyl-D-glucosamine residues in a peptidoglycan and between N-acetyl-D-glucosamine residues in chitodextrins.</text>
        <dbReference type="EC" id="3.2.1.17"/>
    </reaction>
</comment>
<dbReference type="HAMAP" id="MF_04136">
    <property type="entry name" value="SAR_ENDOLYSIN"/>
    <property type="match status" value="1"/>
</dbReference>
<dbReference type="GO" id="GO:0016998">
    <property type="term" value="P:cell wall macromolecule catabolic process"/>
    <property type="evidence" value="ECO:0007669"/>
    <property type="project" value="InterPro"/>
</dbReference>
<evidence type="ECO:0000313" key="7">
    <source>
        <dbReference type="EMBL" id="KTS68494.1"/>
    </source>
</evidence>
<organism evidence="7 8">
    <name type="scientific">Pantoea dispersa</name>
    <dbReference type="NCBI Taxonomy" id="59814"/>
    <lineage>
        <taxon>Bacteria</taxon>
        <taxon>Pseudomonadati</taxon>
        <taxon>Pseudomonadota</taxon>
        <taxon>Gammaproteobacteria</taxon>
        <taxon>Enterobacterales</taxon>
        <taxon>Erwiniaceae</taxon>
        <taxon>Pantoea</taxon>
    </lineage>
</organism>
<reference evidence="7 8" key="1">
    <citation type="journal article" date="2016" name="Front. Microbiol.">
        <title>Genomic Resource of Rice Seed Associated Bacteria.</title>
        <authorList>
            <person name="Midha S."/>
            <person name="Bansal K."/>
            <person name="Sharma S."/>
            <person name="Kumar N."/>
            <person name="Patil P.P."/>
            <person name="Chaudhry V."/>
            <person name="Patil P.B."/>
        </authorList>
    </citation>
    <scope>NUCLEOTIDE SEQUENCE [LARGE SCALE GENOMIC DNA]</scope>
    <source>
        <strain evidence="7 8">SA3</strain>
    </source>
</reference>
<dbReference type="HAMAP" id="MF_04110">
    <property type="entry name" value="ENDOLYSIN_T4"/>
    <property type="match status" value="1"/>
</dbReference>
<evidence type="ECO:0000256" key="2">
    <source>
        <dbReference type="ARBA" id="ARBA00022529"/>
    </source>
</evidence>
<dbReference type="Gene3D" id="1.10.530.40">
    <property type="match status" value="1"/>
</dbReference>